<dbReference type="RefSeq" id="WP_094090274.1">
    <property type="nucleotide sequence ID" value="NZ_CP016397.1"/>
</dbReference>
<dbReference type="InterPro" id="IPR011322">
    <property type="entry name" value="N-reg_PII-like_a/b"/>
</dbReference>
<evidence type="ECO:0000313" key="3">
    <source>
        <dbReference type="Proteomes" id="UP000201728"/>
    </source>
</evidence>
<dbReference type="KEGG" id="lcd:clem_03160"/>
<accession>A0A222P023</accession>
<gene>
    <name evidence="2" type="ORF">clem_03160</name>
</gene>
<dbReference type="Proteomes" id="UP000201728">
    <property type="component" value="Chromosome"/>
</dbReference>
<dbReference type="EMBL" id="CP016397">
    <property type="protein sequence ID" value="ASQ45190.1"/>
    <property type="molecule type" value="Genomic_DNA"/>
</dbReference>
<dbReference type="InterPro" id="IPR003793">
    <property type="entry name" value="UPF0166"/>
</dbReference>
<comment type="similarity">
    <text evidence="1">Belongs to the UPF0166 family.</text>
</comment>
<sequence>MKMVDVTVVRIYTVEGDETLTTVLNYLRKEIKICGLSIFRAISGCGETGAHTASLLDLSFSLPLIVEFFDSPEKINTVLEHLATIVKPEHMLFFPAKVNG</sequence>
<proteinExistence type="inferred from homology"/>
<reference evidence="3" key="1">
    <citation type="submission" date="2016-07" db="EMBL/GenBank/DDBJ databases">
        <authorList>
            <person name="Florea S."/>
            <person name="Webb J.S."/>
            <person name="Jaromczyk J."/>
            <person name="Schardl C.L."/>
        </authorList>
    </citation>
    <scope>NUCLEOTIDE SEQUENCE [LARGE SCALE GENOMIC DNA]</scope>
    <source>
        <strain evidence="3">CDC-D5610</strain>
    </source>
</reference>
<dbReference type="SUPFAM" id="SSF54913">
    <property type="entry name" value="GlnB-like"/>
    <property type="match status" value="1"/>
</dbReference>
<organism evidence="2 3">
    <name type="scientific">Legionella clemsonensis</name>
    <dbReference type="NCBI Taxonomy" id="1867846"/>
    <lineage>
        <taxon>Bacteria</taxon>
        <taxon>Pseudomonadati</taxon>
        <taxon>Pseudomonadota</taxon>
        <taxon>Gammaproteobacteria</taxon>
        <taxon>Legionellales</taxon>
        <taxon>Legionellaceae</taxon>
        <taxon>Legionella</taxon>
    </lineage>
</organism>
<dbReference type="PANTHER" id="PTHR35983:SF1">
    <property type="entry name" value="UPF0166 PROTEIN TM_0021"/>
    <property type="match status" value="1"/>
</dbReference>
<dbReference type="Gene3D" id="3.30.70.120">
    <property type="match status" value="1"/>
</dbReference>
<keyword evidence="3" id="KW-1185">Reference proteome</keyword>
<dbReference type="AlphaFoldDB" id="A0A222P023"/>
<evidence type="ECO:0000256" key="1">
    <source>
        <dbReference type="ARBA" id="ARBA00010554"/>
    </source>
</evidence>
<evidence type="ECO:0000313" key="2">
    <source>
        <dbReference type="EMBL" id="ASQ45190.1"/>
    </source>
</evidence>
<protein>
    <submittedName>
        <fullName evidence="2">Uncharacterized protein</fullName>
    </submittedName>
</protein>
<dbReference type="PANTHER" id="PTHR35983">
    <property type="entry name" value="UPF0166 PROTEIN TM_0021"/>
    <property type="match status" value="1"/>
</dbReference>
<dbReference type="Pfam" id="PF02641">
    <property type="entry name" value="DUF190"/>
    <property type="match status" value="1"/>
</dbReference>
<dbReference type="OrthoDB" id="5295185at2"/>
<dbReference type="InterPro" id="IPR015867">
    <property type="entry name" value="N-reg_PII/ATP_PRibTrfase_C"/>
</dbReference>
<name>A0A222P023_9GAMM</name>